<organism evidence="1 2">
    <name type="scientific">Pyropia yezoensis</name>
    <name type="common">Susabi-nori</name>
    <name type="synonym">Porphyra yezoensis</name>
    <dbReference type="NCBI Taxonomy" id="2788"/>
    <lineage>
        <taxon>Eukaryota</taxon>
        <taxon>Rhodophyta</taxon>
        <taxon>Bangiophyceae</taxon>
        <taxon>Bangiales</taxon>
        <taxon>Bangiaceae</taxon>
        <taxon>Pyropia</taxon>
    </lineage>
</organism>
<proteinExistence type="predicted"/>
<sequence>MVAFLQSPSSVLVGRCIRGRLRSVGISAFPGSARSGAGPPLVRPSWPLLPRLQQPTASFDAMSSSSPAATIVPTPPPASATMPSAAHSRARELLVFWFGTPEPLSPYATTPKQADTLWFASGDAAAAADAALRDRFATDVEAALAADEAYMGLAYGPDASPWSALALVLLLDQLPRALFRGTARAFSGDPAGLAAAKHMLEPGANGGPALVDGLPWVTRTFAVMPLMHAESVDDVRRCVDTFSAMADTLKAHGEPAENVQKVLSGSASFGGKHLDILVRFGRYPYRNRVLGRETTPDEAAWMADGGDSFGQ</sequence>
<dbReference type="Proteomes" id="UP000798662">
    <property type="component" value="Chromosome 1"/>
</dbReference>
<reference evidence="1" key="1">
    <citation type="submission" date="2019-11" db="EMBL/GenBank/DDBJ databases">
        <title>Nori genome reveals adaptations in red seaweeds to the harsh intertidal environment.</title>
        <authorList>
            <person name="Wang D."/>
            <person name="Mao Y."/>
        </authorList>
    </citation>
    <scope>NUCLEOTIDE SEQUENCE</scope>
    <source>
        <tissue evidence="1">Gametophyte</tissue>
    </source>
</reference>
<dbReference type="EMBL" id="CM020618">
    <property type="protein sequence ID" value="KAK1859834.1"/>
    <property type="molecule type" value="Genomic_DNA"/>
</dbReference>
<evidence type="ECO:0000313" key="1">
    <source>
        <dbReference type="EMBL" id="KAK1859834.1"/>
    </source>
</evidence>
<evidence type="ECO:0000313" key="2">
    <source>
        <dbReference type="Proteomes" id="UP000798662"/>
    </source>
</evidence>
<comment type="caution">
    <text evidence="1">The sequence shown here is derived from an EMBL/GenBank/DDBJ whole genome shotgun (WGS) entry which is preliminary data.</text>
</comment>
<protein>
    <submittedName>
        <fullName evidence="1">Uncharacterized protein</fullName>
    </submittedName>
</protein>
<name>A0ACC3BPE2_PYRYE</name>
<gene>
    <name evidence="1" type="ORF">I4F81_002428</name>
</gene>
<accession>A0ACC3BPE2</accession>
<keyword evidence="2" id="KW-1185">Reference proteome</keyword>